<proteinExistence type="predicted"/>
<dbReference type="Pfam" id="PF00296">
    <property type="entry name" value="Bac_luciferase"/>
    <property type="match status" value="1"/>
</dbReference>
<protein>
    <recommendedName>
        <fullName evidence="2">Luciferase-like domain-containing protein</fullName>
    </recommendedName>
</protein>
<dbReference type="GO" id="GO:0016705">
    <property type="term" value="F:oxidoreductase activity, acting on paired donors, with incorporation or reduction of molecular oxygen"/>
    <property type="evidence" value="ECO:0007669"/>
    <property type="project" value="InterPro"/>
</dbReference>
<dbReference type="Proteomes" id="UP000251995">
    <property type="component" value="Chromosome"/>
</dbReference>
<dbReference type="InterPro" id="IPR050766">
    <property type="entry name" value="Bact_Lucif_Oxidored"/>
</dbReference>
<name>A0A344US00_9ACTN</name>
<dbReference type="AlphaFoldDB" id="A0A344US00"/>
<evidence type="ECO:0000256" key="1">
    <source>
        <dbReference type="ARBA" id="ARBA00007789"/>
    </source>
</evidence>
<gene>
    <name evidence="3" type="ORF">JS278_00861</name>
</gene>
<dbReference type="InterPro" id="IPR019949">
    <property type="entry name" value="CmoO-like"/>
</dbReference>
<comment type="similarity">
    <text evidence="1">To bacterial alkanal monooxygenase alpha and beta chains.</text>
</comment>
<accession>A0A344US00</accession>
<reference evidence="3 4" key="1">
    <citation type="submission" date="2017-12" db="EMBL/GenBank/DDBJ databases">
        <title>The whole genome sequence of the Acidipropionibacterium virtanenii sp. nov. type strain JS278.</title>
        <authorList>
            <person name="Laine P."/>
            <person name="Deptula P."/>
            <person name="Varmanen P."/>
            <person name="Auvinen P."/>
        </authorList>
    </citation>
    <scope>NUCLEOTIDE SEQUENCE [LARGE SCALE GENOMIC DNA]</scope>
    <source>
        <strain evidence="3 4">JS278</strain>
    </source>
</reference>
<keyword evidence="4" id="KW-1185">Reference proteome</keyword>
<sequence>MRLSVLEQLPLFDGHTASGTLRDAVRLVQGVEEAGYHRFWLAEHHNTDRMLSTAPDLLMTHLLGATSTIRLGSGGVMAMHYGSLQLAERFATMTTLFGDRVDMGLGRAPGGDMRASYALNQGRVIHPDSINELIVETLGLMRGELAEDHPYRPLVVGPSLDTLPQFWLLGSSGQSAAWAGRQAMNYAYAQFFTGTQSPGVMDRYRAQLPSGVEGMTLSALSVSAAPTRAEAIEQALVAADMKTGLAHGRPIRFVAPEQMDIGHRDELRRYVEAHPDEFMVGDYDEVAERITTFRAGHGVDEIMLVSYIADVDVKIEMYRQLAARLV</sequence>
<dbReference type="InterPro" id="IPR036661">
    <property type="entry name" value="Luciferase-like_sf"/>
</dbReference>
<organism evidence="3 4">
    <name type="scientific">Acidipropionibacterium virtanenii</name>
    <dbReference type="NCBI Taxonomy" id="2057246"/>
    <lineage>
        <taxon>Bacteria</taxon>
        <taxon>Bacillati</taxon>
        <taxon>Actinomycetota</taxon>
        <taxon>Actinomycetes</taxon>
        <taxon>Propionibacteriales</taxon>
        <taxon>Propionibacteriaceae</taxon>
        <taxon>Acidipropionibacterium</taxon>
    </lineage>
</organism>
<dbReference type="Gene3D" id="3.20.20.30">
    <property type="entry name" value="Luciferase-like domain"/>
    <property type="match status" value="1"/>
</dbReference>
<dbReference type="PANTHER" id="PTHR30137">
    <property type="entry name" value="LUCIFERASE-LIKE MONOOXYGENASE"/>
    <property type="match status" value="1"/>
</dbReference>
<evidence type="ECO:0000313" key="4">
    <source>
        <dbReference type="Proteomes" id="UP000251995"/>
    </source>
</evidence>
<dbReference type="RefSeq" id="WP_114044126.1">
    <property type="nucleotide sequence ID" value="NZ_CP025198.1"/>
</dbReference>
<dbReference type="SUPFAM" id="SSF51679">
    <property type="entry name" value="Bacterial luciferase-like"/>
    <property type="match status" value="1"/>
</dbReference>
<dbReference type="KEGG" id="acij:JS278_00861"/>
<dbReference type="PANTHER" id="PTHR30137:SF6">
    <property type="entry name" value="LUCIFERASE-LIKE MONOOXYGENASE"/>
    <property type="match status" value="1"/>
</dbReference>
<dbReference type="NCBIfam" id="TIGR03558">
    <property type="entry name" value="oxido_grp_1"/>
    <property type="match status" value="1"/>
</dbReference>
<evidence type="ECO:0000259" key="2">
    <source>
        <dbReference type="Pfam" id="PF00296"/>
    </source>
</evidence>
<dbReference type="OrthoDB" id="9780518at2"/>
<dbReference type="GO" id="GO:0005829">
    <property type="term" value="C:cytosol"/>
    <property type="evidence" value="ECO:0007669"/>
    <property type="project" value="TreeGrafter"/>
</dbReference>
<dbReference type="InterPro" id="IPR011251">
    <property type="entry name" value="Luciferase-like_dom"/>
</dbReference>
<evidence type="ECO:0000313" key="3">
    <source>
        <dbReference type="EMBL" id="AXE38048.1"/>
    </source>
</evidence>
<feature type="domain" description="Luciferase-like" evidence="2">
    <location>
        <begin position="13"/>
        <end position="296"/>
    </location>
</feature>
<dbReference type="EMBL" id="CP025198">
    <property type="protein sequence ID" value="AXE38048.1"/>
    <property type="molecule type" value="Genomic_DNA"/>
</dbReference>